<name>B7GRC2_BIFLS</name>
<sequence length="82" mass="8798">MFVCWPGESIVRLSDQSDSKFSGFDPLIGNGVKAGFHAARVKREEETVLAFVLAARSMTVVPAGLRHVANGLRQAIESLSAP</sequence>
<accession>B7GRC2</accession>
<evidence type="ECO:0000313" key="2">
    <source>
        <dbReference type="Proteomes" id="UP000001360"/>
    </source>
</evidence>
<dbReference type="EMBL" id="CP001095">
    <property type="protein sequence ID" value="ACJ52352.1"/>
    <property type="molecule type" value="Genomic_DNA"/>
</dbReference>
<evidence type="ECO:0000313" key="1">
    <source>
        <dbReference type="EMBL" id="ACJ52352.1"/>
    </source>
</evidence>
<protein>
    <submittedName>
        <fullName evidence="1">Uncharacterized protein</fullName>
    </submittedName>
</protein>
<dbReference type="AlphaFoldDB" id="B7GRC2"/>
<organism evidence="1 2">
    <name type="scientific">Bifidobacterium longum subsp. infantis (strain ATCC 15697 / DSM 20088 / JCM 1222 / NCTC 11817 / S12)</name>
    <dbReference type="NCBI Taxonomy" id="391904"/>
    <lineage>
        <taxon>Bacteria</taxon>
        <taxon>Bacillati</taxon>
        <taxon>Actinomycetota</taxon>
        <taxon>Actinomycetes</taxon>
        <taxon>Bifidobacteriales</taxon>
        <taxon>Bifidobacteriaceae</taxon>
        <taxon>Bifidobacterium</taxon>
    </lineage>
</organism>
<reference evidence="1 2" key="1">
    <citation type="journal article" date="2008" name="Proc. Natl. Acad. Sci. U.S.A.">
        <title>The genome sequence of Bifidobacterium longum subsp. infantis reveals adaptations for milk utilization within the infant microbiome.</title>
        <authorList>
            <person name="Sela D.A."/>
            <person name="Chapman J."/>
            <person name="Adeuya A."/>
            <person name="Kim J.H."/>
            <person name="Chen F."/>
            <person name="Whitehead T.R."/>
            <person name="Lapidus A."/>
            <person name="Rokhsar D.S."/>
            <person name="Lebrilla C.B."/>
            <person name="German J.B."/>
            <person name="Price N.P."/>
            <person name="Richardson P.M."/>
            <person name="Mills D.A."/>
        </authorList>
    </citation>
    <scope>NUCLEOTIDE SEQUENCE [LARGE SCALE GENOMIC DNA]</scope>
    <source>
        <strain evidence="2">ATCC 15697 / DSM 20088 / JCM 1222 / NCTC 11817 / S12 [JGI]</strain>
    </source>
</reference>
<dbReference type="KEGG" id="bln:Blon_1264"/>
<dbReference type="Proteomes" id="UP000001360">
    <property type="component" value="Chromosome"/>
</dbReference>
<gene>
    <name evidence="1" type="ordered locus">Blon_1264</name>
</gene>
<proteinExistence type="predicted"/>